<sequence length="146" mass="16686">MYKSYQKPSSSTNILNLLYLSSDTQRRFAVPKQNATWPLPAFHRQICCIVTEVKRATLGCYSFTPESHWEIMDARKLWVKYEGYRPLSFLNEARTLSGPPTAIVTDARSTIPRRIHQCKPKNSMIDSPVASIEPGTYRSVAAVRDY</sequence>
<accession>A0A4C1TQI6</accession>
<evidence type="ECO:0000313" key="1">
    <source>
        <dbReference type="EMBL" id="GBP16218.1"/>
    </source>
</evidence>
<dbReference type="Proteomes" id="UP000299102">
    <property type="component" value="Unassembled WGS sequence"/>
</dbReference>
<dbReference type="AlphaFoldDB" id="A0A4C1TQI6"/>
<proteinExistence type="predicted"/>
<protein>
    <submittedName>
        <fullName evidence="1">Uncharacterized protein</fullName>
    </submittedName>
</protein>
<comment type="caution">
    <text evidence="1">The sequence shown here is derived from an EMBL/GenBank/DDBJ whole genome shotgun (WGS) entry which is preliminary data.</text>
</comment>
<name>A0A4C1TQI6_EUMVA</name>
<organism evidence="1 2">
    <name type="scientific">Eumeta variegata</name>
    <name type="common">Bagworm moth</name>
    <name type="synonym">Eumeta japonica</name>
    <dbReference type="NCBI Taxonomy" id="151549"/>
    <lineage>
        <taxon>Eukaryota</taxon>
        <taxon>Metazoa</taxon>
        <taxon>Ecdysozoa</taxon>
        <taxon>Arthropoda</taxon>
        <taxon>Hexapoda</taxon>
        <taxon>Insecta</taxon>
        <taxon>Pterygota</taxon>
        <taxon>Neoptera</taxon>
        <taxon>Endopterygota</taxon>
        <taxon>Lepidoptera</taxon>
        <taxon>Glossata</taxon>
        <taxon>Ditrysia</taxon>
        <taxon>Tineoidea</taxon>
        <taxon>Psychidae</taxon>
        <taxon>Oiketicinae</taxon>
        <taxon>Eumeta</taxon>
    </lineage>
</organism>
<dbReference type="EMBL" id="BGZK01000078">
    <property type="protein sequence ID" value="GBP16218.1"/>
    <property type="molecule type" value="Genomic_DNA"/>
</dbReference>
<keyword evidence="2" id="KW-1185">Reference proteome</keyword>
<gene>
    <name evidence="1" type="ORF">EVAR_93592_1</name>
</gene>
<reference evidence="1 2" key="1">
    <citation type="journal article" date="2019" name="Commun. Biol.">
        <title>The bagworm genome reveals a unique fibroin gene that provides high tensile strength.</title>
        <authorList>
            <person name="Kono N."/>
            <person name="Nakamura H."/>
            <person name="Ohtoshi R."/>
            <person name="Tomita M."/>
            <person name="Numata K."/>
            <person name="Arakawa K."/>
        </authorList>
    </citation>
    <scope>NUCLEOTIDE SEQUENCE [LARGE SCALE GENOMIC DNA]</scope>
</reference>
<evidence type="ECO:0000313" key="2">
    <source>
        <dbReference type="Proteomes" id="UP000299102"/>
    </source>
</evidence>